<name>A0A3P6T9W0_CYLGO</name>
<dbReference type="AlphaFoldDB" id="A0A3P6T9W0"/>
<gene>
    <name evidence="1" type="ORF">CGOC_LOCUS5716</name>
</gene>
<reference evidence="1 2" key="1">
    <citation type="submission" date="2018-11" db="EMBL/GenBank/DDBJ databases">
        <authorList>
            <consortium name="Pathogen Informatics"/>
        </authorList>
    </citation>
    <scope>NUCLEOTIDE SEQUENCE [LARGE SCALE GENOMIC DNA]</scope>
</reference>
<dbReference type="EMBL" id="UYRV01017682">
    <property type="protein sequence ID" value="VDK63544.1"/>
    <property type="molecule type" value="Genomic_DNA"/>
</dbReference>
<dbReference type="Proteomes" id="UP000271889">
    <property type="component" value="Unassembled WGS sequence"/>
</dbReference>
<sequence length="426" mass="48819">PQIPRETPLNFYHELIHLHPWAPFVRPRELRFASLTDHEVTNELPLEDYRHIPTSGYLRYKFTKSLFPFVNVRRVGRAERIPFIELQTLEATIRFRQEANIIKGKLLSGVFIRIENRRQQTPLGKLPTLSTPPPAIQGRRPVLYQVVATNRGQSLILEAKDFFIPGPDMKELQCITLDQYATNIQTEMRGFDKSLVSVKDFVWVWTIEPSPQALRDPEMVLERARSPRTYSIESDVVSFFRAASFAFVTPHVWAHNVLGNVIRILRKHYEPARFTAAFEGTPETVIITPAIADFPLDEIAEDEMIVAQTRRNVSTAIRFSEPAVSVEARKTLCESIRYTVPCHPREGMLPLRVSRLGQDDIAWLQDRANQFDNFIIDPTAAKRKMGHLFNAACSGLAAVKSERDDRLARWVHISIASLKVYPLQLS</sequence>
<evidence type="ECO:0000313" key="2">
    <source>
        <dbReference type="Proteomes" id="UP000271889"/>
    </source>
</evidence>
<dbReference type="OrthoDB" id="5856672at2759"/>
<organism evidence="1 2">
    <name type="scientific">Cylicostephanus goldi</name>
    <name type="common">Nematode worm</name>
    <dbReference type="NCBI Taxonomy" id="71465"/>
    <lineage>
        <taxon>Eukaryota</taxon>
        <taxon>Metazoa</taxon>
        <taxon>Ecdysozoa</taxon>
        <taxon>Nematoda</taxon>
        <taxon>Chromadorea</taxon>
        <taxon>Rhabditida</taxon>
        <taxon>Rhabditina</taxon>
        <taxon>Rhabditomorpha</taxon>
        <taxon>Strongyloidea</taxon>
        <taxon>Strongylidae</taxon>
        <taxon>Cylicostephanus</taxon>
    </lineage>
</organism>
<keyword evidence="2" id="KW-1185">Reference proteome</keyword>
<accession>A0A3P6T9W0</accession>
<feature type="non-terminal residue" evidence="1">
    <location>
        <position position="1"/>
    </location>
</feature>
<proteinExistence type="predicted"/>
<feature type="non-terminal residue" evidence="1">
    <location>
        <position position="426"/>
    </location>
</feature>
<protein>
    <submittedName>
        <fullName evidence="1">Uncharacterized protein</fullName>
    </submittedName>
</protein>
<evidence type="ECO:0000313" key="1">
    <source>
        <dbReference type="EMBL" id="VDK63544.1"/>
    </source>
</evidence>